<evidence type="ECO:0000256" key="2">
    <source>
        <dbReference type="ARBA" id="ARBA00010617"/>
    </source>
</evidence>
<dbReference type="GO" id="GO:0004497">
    <property type="term" value="F:monooxygenase activity"/>
    <property type="evidence" value="ECO:0007669"/>
    <property type="project" value="UniProtKB-KW"/>
</dbReference>
<evidence type="ECO:0000256" key="1">
    <source>
        <dbReference type="ARBA" id="ARBA00001971"/>
    </source>
</evidence>
<keyword evidence="3" id="KW-0349">Heme</keyword>
<keyword evidence="7" id="KW-0503">Monooxygenase</keyword>
<keyword evidence="6" id="KW-0408">Iron</keyword>
<dbReference type="PRINTS" id="PR00463">
    <property type="entry name" value="EP450I"/>
</dbReference>
<evidence type="ECO:0000313" key="8">
    <source>
        <dbReference type="EMBL" id="KAK1441212.1"/>
    </source>
</evidence>
<comment type="similarity">
    <text evidence="2">Belongs to the cytochrome P450 family.</text>
</comment>
<dbReference type="InterPro" id="IPR002401">
    <property type="entry name" value="Cyt_P450_E_grp-I"/>
</dbReference>
<evidence type="ECO:0000313" key="9">
    <source>
        <dbReference type="Proteomes" id="UP001229421"/>
    </source>
</evidence>
<dbReference type="Pfam" id="PF00067">
    <property type="entry name" value="p450"/>
    <property type="match status" value="1"/>
</dbReference>
<accession>A0AAD8PCL4</accession>
<comment type="cofactor">
    <cofactor evidence="1">
        <name>heme</name>
        <dbReference type="ChEBI" id="CHEBI:30413"/>
    </cofactor>
</comment>
<evidence type="ECO:0000256" key="4">
    <source>
        <dbReference type="ARBA" id="ARBA00022723"/>
    </source>
</evidence>
<proteinExistence type="inferred from homology"/>
<protein>
    <recommendedName>
        <fullName evidence="10">Cytochrome P450</fullName>
    </recommendedName>
</protein>
<dbReference type="SUPFAM" id="SSF48264">
    <property type="entry name" value="Cytochrome P450"/>
    <property type="match status" value="1"/>
</dbReference>
<dbReference type="Proteomes" id="UP001229421">
    <property type="component" value="Unassembled WGS sequence"/>
</dbReference>
<gene>
    <name evidence="8" type="ORF">QVD17_07053</name>
</gene>
<dbReference type="GO" id="GO:0020037">
    <property type="term" value="F:heme binding"/>
    <property type="evidence" value="ECO:0007669"/>
    <property type="project" value="InterPro"/>
</dbReference>
<dbReference type="InterPro" id="IPR036396">
    <property type="entry name" value="Cyt_P450_sf"/>
</dbReference>
<evidence type="ECO:0000256" key="5">
    <source>
        <dbReference type="ARBA" id="ARBA00023002"/>
    </source>
</evidence>
<dbReference type="Gene3D" id="1.10.630.10">
    <property type="entry name" value="Cytochrome P450"/>
    <property type="match status" value="1"/>
</dbReference>
<dbReference type="EMBL" id="JAUHHV010000001">
    <property type="protein sequence ID" value="KAK1441212.1"/>
    <property type="molecule type" value="Genomic_DNA"/>
</dbReference>
<name>A0AAD8PCL4_TARER</name>
<dbReference type="AlphaFoldDB" id="A0AAD8PCL4"/>
<reference evidence="8" key="1">
    <citation type="journal article" date="2023" name="bioRxiv">
        <title>Improved chromosome-level genome assembly for marigold (Tagetes erecta).</title>
        <authorList>
            <person name="Jiang F."/>
            <person name="Yuan L."/>
            <person name="Wang S."/>
            <person name="Wang H."/>
            <person name="Xu D."/>
            <person name="Wang A."/>
            <person name="Fan W."/>
        </authorList>
    </citation>
    <scope>NUCLEOTIDE SEQUENCE</scope>
    <source>
        <strain evidence="8">WSJ</strain>
        <tissue evidence="8">Leaf</tissue>
    </source>
</reference>
<evidence type="ECO:0000256" key="6">
    <source>
        <dbReference type="ARBA" id="ARBA00023004"/>
    </source>
</evidence>
<evidence type="ECO:0000256" key="3">
    <source>
        <dbReference type="ARBA" id="ARBA00022617"/>
    </source>
</evidence>
<keyword evidence="9" id="KW-1185">Reference proteome</keyword>
<dbReference type="PANTHER" id="PTHR47944">
    <property type="entry name" value="CYTOCHROME P450 98A9"/>
    <property type="match status" value="1"/>
</dbReference>
<dbReference type="InterPro" id="IPR001128">
    <property type="entry name" value="Cyt_P450"/>
</dbReference>
<keyword evidence="5" id="KW-0560">Oxidoreductase</keyword>
<evidence type="ECO:0000256" key="7">
    <source>
        <dbReference type="ARBA" id="ARBA00023033"/>
    </source>
</evidence>
<dbReference type="PANTHER" id="PTHR47944:SF4">
    <property type="entry name" value="OS09G0441700 PROTEIN"/>
    <property type="match status" value="1"/>
</dbReference>
<comment type="caution">
    <text evidence="8">The sequence shown here is derived from an EMBL/GenBank/DDBJ whole genome shotgun (WGS) entry which is preliminary data.</text>
</comment>
<keyword evidence="4" id="KW-0479">Metal-binding</keyword>
<evidence type="ECO:0008006" key="10">
    <source>
        <dbReference type="Google" id="ProtNLM"/>
    </source>
</evidence>
<sequence length="297" mass="34119">MVRKLIFGSRYFGKGSTDCGPGEEEIEHAHSLSTILVYVYAFCVTDYIPWLRWKTDFDGHEKSIRNAILTARKYQDPLIDERIQQWKDGVRTKQDDLLDVFINLNEPQLNADEIKAQILDLILAAFVNVSNNIEWAMAEMMNEPRIFDKAVHELDLVVGKERLVQEFDLHNLNYIKACVKEALRLHPVAPFNLPHVTTADSIVAGYFIPTRSHVMVSRIGLSRNPKVWDNPLTFNPNRHMNARLVQGFTWELPPNEPHVDLKENLHDLAKAKPLFALVKPRLSHHIYPTLDHDGDAS</sequence>
<organism evidence="8 9">
    <name type="scientific">Tagetes erecta</name>
    <name type="common">African marigold</name>
    <dbReference type="NCBI Taxonomy" id="13708"/>
    <lineage>
        <taxon>Eukaryota</taxon>
        <taxon>Viridiplantae</taxon>
        <taxon>Streptophyta</taxon>
        <taxon>Embryophyta</taxon>
        <taxon>Tracheophyta</taxon>
        <taxon>Spermatophyta</taxon>
        <taxon>Magnoliopsida</taxon>
        <taxon>eudicotyledons</taxon>
        <taxon>Gunneridae</taxon>
        <taxon>Pentapetalae</taxon>
        <taxon>asterids</taxon>
        <taxon>campanulids</taxon>
        <taxon>Asterales</taxon>
        <taxon>Asteraceae</taxon>
        <taxon>Asteroideae</taxon>
        <taxon>Heliantheae alliance</taxon>
        <taxon>Tageteae</taxon>
        <taxon>Tagetes</taxon>
    </lineage>
</organism>
<dbReference type="GO" id="GO:0016705">
    <property type="term" value="F:oxidoreductase activity, acting on paired donors, with incorporation or reduction of molecular oxygen"/>
    <property type="evidence" value="ECO:0007669"/>
    <property type="project" value="InterPro"/>
</dbReference>
<dbReference type="GO" id="GO:0005506">
    <property type="term" value="F:iron ion binding"/>
    <property type="evidence" value="ECO:0007669"/>
    <property type="project" value="InterPro"/>
</dbReference>